<feature type="transmembrane region" description="Helical" evidence="8">
    <location>
        <begin position="129"/>
        <end position="151"/>
    </location>
</feature>
<feature type="transmembrane region" description="Helical" evidence="8">
    <location>
        <begin position="7"/>
        <end position="28"/>
    </location>
</feature>
<feature type="transmembrane region" description="Helical" evidence="8">
    <location>
        <begin position="190"/>
        <end position="208"/>
    </location>
</feature>
<evidence type="ECO:0000256" key="3">
    <source>
        <dbReference type="ARBA" id="ARBA00022475"/>
    </source>
</evidence>
<dbReference type="OrthoDB" id="7818483at2"/>
<evidence type="ECO:0000256" key="4">
    <source>
        <dbReference type="ARBA" id="ARBA00022692"/>
    </source>
</evidence>
<keyword evidence="10" id="KW-1185">Reference proteome</keyword>
<evidence type="ECO:0000256" key="5">
    <source>
        <dbReference type="ARBA" id="ARBA00022989"/>
    </source>
</evidence>
<keyword evidence="6" id="KW-0406">Ion transport</keyword>
<gene>
    <name evidence="9" type="ORF">BAR1_08150</name>
</gene>
<feature type="transmembrane region" description="Helical" evidence="8">
    <location>
        <begin position="352"/>
        <end position="371"/>
    </location>
</feature>
<reference evidence="9 10" key="1">
    <citation type="submission" date="2018-09" db="EMBL/GenBank/DDBJ databases">
        <title>Profundibacter amoris BAR1 gen. nov., sp. nov., a new member of the Roseobacter clade isolated at Lokis Castle Vent Field on the Arctic Mid-Oceanic Ridge.</title>
        <authorList>
            <person name="Le Moine Bauer S."/>
            <person name="Sjoeberg A.G."/>
            <person name="L'Haridon S."/>
            <person name="Stokke R."/>
            <person name="Roalkvam I."/>
            <person name="Steen I.H."/>
            <person name="Dahle H."/>
        </authorList>
    </citation>
    <scope>NUCLEOTIDE SEQUENCE [LARGE SCALE GENOMIC DNA]</scope>
    <source>
        <strain evidence="9 10">BAR1</strain>
    </source>
</reference>
<feature type="transmembrane region" description="Helical" evidence="8">
    <location>
        <begin position="72"/>
        <end position="91"/>
    </location>
</feature>
<dbReference type="GO" id="GO:0030001">
    <property type="term" value="P:metal ion transport"/>
    <property type="evidence" value="ECO:0007669"/>
    <property type="project" value="UniProtKB-ARBA"/>
</dbReference>
<proteinExistence type="predicted"/>
<name>A0A347UGC7_9RHOB</name>
<dbReference type="InterPro" id="IPR003445">
    <property type="entry name" value="Cat_transpt"/>
</dbReference>
<evidence type="ECO:0000313" key="10">
    <source>
        <dbReference type="Proteomes" id="UP000261704"/>
    </source>
</evidence>
<evidence type="ECO:0000256" key="1">
    <source>
        <dbReference type="ARBA" id="ARBA00004651"/>
    </source>
</evidence>
<evidence type="ECO:0000256" key="2">
    <source>
        <dbReference type="ARBA" id="ARBA00022448"/>
    </source>
</evidence>
<dbReference type="AlphaFoldDB" id="A0A347UGC7"/>
<evidence type="ECO:0000256" key="6">
    <source>
        <dbReference type="ARBA" id="ARBA00023065"/>
    </source>
</evidence>
<dbReference type="Proteomes" id="UP000261704">
    <property type="component" value="Chromosome"/>
</dbReference>
<keyword evidence="7 8" id="KW-0472">Membrane</keyword>
<feature type="transmembrane region" description="Helical" evidence="8">
    <location>
        <begin position="40"/>
        <end position="60"/>
    </location>
</feature>
<dbReference type="GO" id="GO:0005886">
    <property type="term" value="C:plasma membrane"/>
    <property type="evidence" value="ECO:0007669"/>
    <property type="project" value="UniProtKB-SubCell"/>
</dbReference>
<dbReference type="PANTHER" id="PTHR32024:SF3">
    <property type="entry name" value="TRK SYSTEM POTASSIUM UPTAKE PROTEIN"/>
    <property type="match status" value="1"/>
</dbReference>
<feature type="transmembrane region" description="Helical" evidence="8">
    <location>
        <begin position="281"/>
        <end position="299"/>
    </location>
</feature>
<dbReference type="Pfam" id="PF02386">
    <property type="entry name" value="TrkH"/>
    <property type="match status" value="1"/>
</dbReference>
<dbReference type="GO" id="GO:0008324">
    <property type="term" value="F:monoatomic cation transmembrane transporter activity"/>
    <property type="evidence" value="ECO:0007669"/>
    <property type="project" value="InterPro"/>
</dbReference>
<evidence type="ECO:0000313" key="9">
    <source>
        <dbReference type="EMBL" id="AXX97905.1"/>
    </source>
</evidence>
<keyword evidence="5 8" id="KW-1133">Transmembrane helix</keyword>
<accession>A0A347UGC7</accession>
<feature type="transmembrane region" description="Helical" evidence="8">
    <location>
        <begin position="242"/>
        <end position="261"/>
    </location>
</feature>
<organism evidence="9 10">
    <name type="scientific">Profundibacter amoris</name>
    <dbReference type="NCBI Taxonomy" id="2171755"/>
    <lineage>
        <taxon>Bacteria</taxon>
        <taxon>Pseudomonadati</taxon>
        <taxon>Pseudomonadota</taxon>
        <taxon>Alphaproteobacteria</taxon>
        <taxon>Rhodobacterales</taxon>
        <taxon>Paracoccaceae</taxon>
        <taxon>Profundibacter</taxon>
    </lineage>
</organism>
<keyword evidence="4 8" id="KW-0812">Transmembrane</keyword>
<evidence type="ECO:0000256" key="8">
    <source>
        <dbReference type="SAM" id="Phobius"/>
    </source>
</evidence>
<dbReference type="KEGG" id="pamo:BAR1_08150"/>
<feature type="transmembrane region" description="Helical" evidence="8">
    <location>
        <begin position="413"/>
        <end position="436"/>
    </location>
</feature>
<dbReference type="PANTHER" id="PTHR32024">
    <property type="entry name" value="TRK SYSTEM POTASSIUM UPTAKE PROTEIN TRKG-RELATED"/>
    <property type="match status" value="1"/>
</dbReference>
<keyword evidence="2" id="KW-0813">Transport</keyword>
<feature type="transmembrane region" description="Helical" evidence="8">
    <location>
        <begin position="473"/>
        <end position="496"/>
    </location>
</feature>
<dbReference type="RefSeq" id="WP_118942561.1">
    <property type="nucleotide sequence ID" value="NZ_CP032125.1"/>
</dbReference>
<dbReference type="EMBL" id="CP032125">
    <property type="protein sequence ID" value="AXX97905.1"/>
    <property type="molecule type" value="Genomic_DNA"/>
</dbReference>
<sequence length="503" mass="54287">MLARLINLPLLVILMGIGAGAMYIPAIYAYVGDDLHVARVFLYGGTLFLILTTLIGIATSPGKSSNLVRSHLLALLGTFTILPIMLAIPFYEALRTTSFLNAYIEMVSSLTTTGATLFEPDRLPDALHLWRALVGWMGGFLVWVMAIAVLAPLNLGGFEVTAVNSNNSHFTQITNTANTSERLTQYSAQLFPIYAGLTMILWIALLIAGDQPLVAVTHAMSTLSTSGISAVGGKNNVTGSGITGEVLIFGFMVFAISRLTFFKDRQGGGLRQLRDDPEFRLGLFLVILLPVVLFLRHWLAAFDTDTETDLMAAGRAFWGAMFTVMSFLTTTGFESVDWADARNWSGLQTPGLIMLGLAIIGGGVATTAGGVKLMRIYALYKHGSREIERLLHPDSVAGSGVKARYIRRSGAQISWIFFMLFSMSIAMVMLALSLTGQPFEHAMIFTVSALSTTGPLAAIAADTPLFYTDLDAVAKLILAAAMVLGRLETLAIIALLNPSLWRS</sequence>
<comment type="subcellular location">
    <subcellularLocation>
        <location evidence="1">Cell membrane</location>
        <topology evidence="1">Multi-pass membrane protein</topology>
    </subcellularLocation>
</comment>
<evidence type="ECO:0000256" key="7">
    <source>
        <dbReference type="ARBA" id="ARBA00023136"/>
    </source>
</evidence>
<keyword evidence="3" id="KW-1003">Cell membrane</keyword>
<protein>
    <submittedName>
        <fullName evidence="9">TrkH family potassium uptake protein</fullName>
    </submittedName>
</protein>